<dbReference type="PROSITE" id="PS50011">
    <property type="entry name" value="PROTEIN_KINASE_DOM"/>
    <property type="match status" value="1"/>
</dbReference>
<keyword evidence="3" id="KW-0695">RNA-directed DNA polymerase</keyword>
<dbReference type="CDD" id="cd01650">
    <property type="entry name" value="RT_nLTR_like"/>
    <property type="match status" value="1"/>
</dbReference>
<evidence type="ECO:0000313" key="4">
    <source>
        <dbReference type="Proteomes" id="UP000324091"/>
    </source>
</evidence>
<dbReference type="PANTHER" id="PTHR33332">
    <property type="entry name" value="REVERSE TRANSCRIPTASE DOMAIN-CONTAINING PROTEIN"/>
    <property type="match status" value="1"/>
</dbReference>
<dbReference type="InterPro" id="IPR008271">
    <property type="entry name" value="Ser/Thr_kinase_AS"/>
</dbReference>
<sequence length="674" mass="73765">MGGDEEDEEEEVDSKVHYSQWSLKAQSGLQKMGCSCSTSSDEWSDSDSDSSLPELPPFVRRSTKTVELRQHTSAVTQQACLDEEVKGDGSGTCEEPLESHPRVALPRLSTGGEENTLDGSKPSKPVQSTLVGPPSVAFMVTEASGDQQRPMVDPEQQRDVKDGEEVRVVLTDPHQALKTQTHSCIRPIDADDLEQEQNQCPTDEPGPSTVLQTSLLPPPIEPDTETGLLPPPPETETSLLPPPLEPDTGLLPPLPEPETGLLPPPPELSLLSEVNVRLTTGSSPHIVQQTHRGSTKSEIDWQDNAALQRPWLPVNSRGTPQPGFPQRGGGVDTPGPVSEPQPSKAQNCGPMLNRGLEQRSKTKADHQPAHPPGQQVGSKLTYAQVLMMPPRKRAPPPDLSPPYPEQEPQPAGTRRPLKLRYARLGEDFMSFFTDKVLAIREKANQAIPTTGPSPDVLTVGTYRIPSQHLLKDVLPMIGSSILDQINGSLVSGYVPRSYKVAVIKPLLKKPSLDPDVLANYRPISNLPFISKVLEKVVVTQLLEHLQRNSLFEMFQSGFRAHHSTETALLKVTNDLLIASDHGLVSMLVLLDLSAAFDPVDHSILLQRLEHLFMALSDLKKLGILHTDLKPDNIMLVDQRGLKVKLIDFGLALRTHEAKTGTIMQATGLRLFVLE</sequence>
<evidence type="ECO:0000313" key="3">
    <source>
        <dbReference type="EMBL" id="TWW62515.1"/>
    </source>
</evidence>
<dbReference type="Gene3D" id="1.10.510.10">
    <property type="entry name" value="Transferase(Phosphotransferase) domain 1"/>
    <property type="match status" value="1"/>
</dbReference>
<dbReference type="Proteomes" id="UP000324091">
    <property type="component" value="Chromosome 4"/>
</dbReference>
<keyword evidence="3" id="KW-0808">Transferase</keyword>
<dbReference type="InterPro" id="IPR000477">
    <property type="entry name" value="RT_dom"/>
</dbReference>
<dbReference type="InterPro" id="IPR043502">
    <property type="entry name" value="DNA/RNA_pol_sf"/>
</dbReference>
<dbReference type="EMBL" id="RHFK02000017">
    <property type="protein sequence ID" value="TWW62515.1"/>
    <property type="molecule type" value="Genomic_DNA"/>
</dbReference>
<feature type="compositionally biased region" description="Pro residues" evidence="1">
    <location>
        <begin position="229"/>
        <end position="245"/>
    </location>
</feature>
<dbReference type="Pfam" id="PF00078">
    <property type="entry name" value="RVT_1"/>
    <property type="match status" value="1"/>
</dbReference>
<feature type="compositionally biased region" description="Basic and acidic residues" evidence="1">
    <location>
        <begin position="155"/>
        <end position="167"/>
    </location>
</feature>
<protein>
    <submittedName>
        <fullName evidence="3">Putative RNA-directed DNA polymerase from transposon X-element</fullName>
    </submittedName>
</protein>
<feature type="domain" description="Protein kinase" evidence="2">
    <location>
        <begin position="471"/>
        <end position="674"/>
    </location>
</feature>
<dbReference type="InterPro" id="IPR000719">
    <property type="entry name" value="Prot_kinase_dom"/>
</dbReference>
<reference evidence="3 4" key="1">
    <citation type="submission" date="2019-04" db="EMBL/GenBank/DDBJ databases">
        <title>Chromosome genome assembly for Takifugu flavidus.</title>
        <authorList>
            <person name="Xiao S."/>
        </authorList>
    </citation>
    <scope>NUCLEOTIDE SEQUENCE [LARGE SCALE GENOMIC DNA]</scope>
    <source>
        <strain evidence="3">HTHZ2018</strain>
        <tissue evidence="3">Muscle</tissue>
    </source>
</reference>
<feature type="region of interest" description="Disordered" evidence="1">
    <location>
        <begin position="28"/>
        <end position="58"/>
    </location>
</feature>
<feature type="region of interest" description="Disordered" evidence="1">
    <location>
        <begin position="81"/>
        <end position="414"/>
    </location>
</feature>
<dbReference type="SUPFAM" id="SSF56672">
    <property type="entry name" value="DNA/RNA polymerases"/>
    <property type="match status" value="1"/>
</dbReference>
<accession>A0A5C6N616</accession>
<dbReference type="InterPro" id="IPR011009">
    <property type="entry name" value="Kinase-like_dom_sf"/>
</dbReference>
<dbReference type="GO" id="GO:0003964">
    <property type="term" value="F:RNA-directed DNA polymerase activity"/>
    <property type="evidence" value="ECO:0007669"/>
    <property type="project" value="UniProtKB-KW"/>
</dbReference>
<feature type="compositionally biased region" description="Basic and acidic residues" evidence="1">
    <location>
        <begin position="356"/>
        <end position="368"/>
    </location>
</feature>
<evidence type="ECO:0000259" key="2">
    <source>
        <dbReference type="PROSITE" id="PS50011"/>
    </source>
</evidence>
<dbReference type="GO" id="GO:0004672">
    <property type="term" value="F:protein kinase activity"/>
    <property type="evidence" value="ECO:0007669"/>
    <property type="project" value="InterPro"/>
</dbReference>
<dbReference type="GO" id="GO:0005524">
    <property type="term" value="F:ATP binding"/>
    <property type="evidence" value="ECO:0007669"/>
    <property type="project" value="InterPro"/>
</dbReference>
<feature type="compositionally biased region" description="Pro residues" evidence="1">
    <location>
        <begin position="252"/>
        <end position="267"/>
    </location>
</feature>
<evidence type="ECO:0000256" key="1">
    <source>
        <dbReference type="SAM" id="MobiDB-lite"/>
    </source>
</evidence>
<organism evidence="3 4">
    <name type="scientific">Takifugu flavidus</name>
    <name type="common">sansaifugu</name>
    <dbReference type="NCBI Taxonomy" id="433684"/>
    <lineage>
        <taxon>Eukaryota</taxon>
        <taxon>Metazoa</taxon>
        <taxon>Chordata</taxon>
        <taxon>Craniata</taxon>
        <taxon>Vertebrata</taxon>
        <taxon>Euteleostomi</taxon>
        <taxon>Actinopterygii</taxon>
        <taxon>Neopterygii</taxon>
        <taxon>Teleostei</taxon>
        <taxon>Neoteleostei</taxon>
        <taxon>Acanthomorphata</taxon>
        <taxon>Eupercaria</taxon>
        <taxon>Tetraodontiformes</taxon>
        <taxon>Tetradontoidea</taxon>
        <taxon>Tetraodontidae</taxon>
        <taxon>Takifugu</taxon>
    </lineage>
</organism>
<keyword evidence="3" id="KW-0548">Nucleotidyltransferase</keyword>
<dbReference type="AlphaFoldDB" id="A0A5C6N616"/>
<feature type="compositionally biased region" description="Pro residues" evidence="1">
    <location>
        <begin position="396"/>
        <end position="407"/>
    </location>
</feature>
<keyword evidence="4" id="KW-1185">Reference proteome</keyword>
<dbReference type="PROSITE" id="PS00108">
    <property type="entry name" value="PROTEIN_KINASE_ST"/>
    <property type="match status" value="1"/>
</dbReference>
<gene>
    <name evidence="3" type="ORF">D4764_04G0011620</name>
</gene>
<comment type="caution">
    <text evidence="3">The sequence shown here is derived from an EMBL/GenBank/DDBJ whole genome shotgun (WGS) entry which is preliminary data.</text>
</comment>
<proteinExistence type="predicted"/>
<feature type="compositionally biased region" description="Polar residues" evidence="1">
    <location>
        <begin position="277"/>
        <end position="292"/>
    </location>
</feature>
<dbReference type="SUPFAM" id="SSF56112">
    <property type="entry name" value="Protein kinase-like (PK-like)"/>
    <property type="match status" value="1"/>
</dbReference>
<name>A0A5C6N616_9TELE</name>